<dbReference type="InterPro" id="IPR056937">
    <property type="entry name" value="YqbQ/XkdQ"/>
</dbReference>
<keyword evidence="7" id="KW-1185">Reference proteome</keyword>
<feature type="domain" description="NlpC/P60" evidence="5">
    <location>
        <begin position="333"/>
        <end position="459"/>
    </location>
</feature>
<evidence type="ECO:0000313" key="7">
    <source>
        <dbReference type="Proteomes" id="UP001549162"/>
    </source>
</evidence>
<comment type="similarity">
    <text evidence="1">Belongs to the peptidase C40 family.</text>
</comment>
<keyword evidence="3" id="KW-0378">Hydrolase</keyword>
<dbReference type="Pfam" id="PF24032">
    <property type="entry name" value="YQBQ"/>
    <property type="match status" value="1"/>
</dbReference>
<proteinExistence type="inferred from homology"/>
<dbReference type="PANTHER" id="PTHR47053:SF1">
    <property type="entry name" value="MUREIN DD-ENDOPEPTIDASE MEPH-RELATED"/>
    <property type="match status" value="1"/>
</dbReference>
<dbReference type="InterPro" id="IPR000064">
    <property type="entry name" value="NLP_P60_dom"/>
</dbReference>
<evidence type="ECO:0000259" key="5">
    <source>
        <dbReference type="PROSITE" id="PS51935"/>
    </source>
</evidence>
<accession>A0ABV2J7H6</accession>
<dbReference type="SUPFAM" id="SSF54001">
    <property type="entry name" value="Cysteine proteinases"/>
    <property type="match status" value="1"/>
</dbReference>
<comment type="caution">
    <text evidence="6">The sequence shown here is derived from an EMBL/GenBank/DDBJ whole genome shotgun (WGS) entry which is preliminary data.</text>
</comment>
<evidence type="ECO:0000256" key="1">
    <source>
        <dbReference type="ARBA" id="ARBA00007074"/>
    </source>
</evidence>
<evidence type="ECO:0000256" key="4">
    <source>
        <dbReference type="ARBA" id="ARBA00022807"/>
    </source>
</evidence>
<dbReference type="PANTHER" id="PTHR47053">
    <property type="entry name" value="MUREIN DD-ENDOPEPTIDASE MEPH-RELATED"/>
    <property type="match status" value="1"/>
</dbReference>
<name>A0ABV2J7H6_9FIRM</name>
<dbReference type="Proteomes" id="UP001549162">
    <property type="component" value="Unassembled WGS sequence"/>
</dbReference>
<dbReference type="RefSeq" id="WP_354366726.1">
    <property type="nucleotide sequence ID" value="NZ_JBEPMA010000001.1"/>
</dbReference>
<dbReference type="EMBL" id="JBEPMA010000001">
    <property type="protein sequence ID" value="MET3616725.1"/>
    <property type="molecule type" value="Genomic_DNA"/>
</dbReference>
<dbReference type="InterPro" id="IPR051202">
    <property type="entry name" value="Peptidase_C40"/>
</dbReference>
<dbReference type="Gene3D" id="3.90.1720.10">
    <property type="entry name" value="endopeptidase domain like (from Nostoc punctiforme)"/>
    <property type="match status" value="1"/>
</dbReference>
<keyword evidence="4" id="KW-0788">Thiol protease</keyword>
<dbReference type="SUPFAM" id="SSF69279">
    <property type="entry name" value="Phage tail proteins"/>
    <property type="match status" value="1"/>
</dbReference>
<dbReference type="PROSITE" id="PS51935">
    <property type="entry name" value="NLPC_P60"/>
    <property type="match status" value="1"/>
</dbReference>
<gene>
    <name evidence="6" type="ORF">ABID14_000345</name>
</gene>
<evidence type="ECO:0000256" key="2">
    <source>
        <dbReference type="ARBA" id="ARBA00022670"/>
    </source>
</evidence>
<organism evidence="6 7">
    <name type="scientific">Peptoniphilus olsenii</name>
    <dbReference type="NCBI Taxonomy" id="411570"/>
    <lineage>
        <taxon>Bacteria</taxon>
        <taxon>Bacillati</taxon>
        <taxon>Bacillota</taxon>
        <taxon>Tissierellia</taxon>
        <taxon>Tissierellales</taxon>
        <taxon>Peptoniphilaceae</taxon>
        <taxon>Peptoniphilus</taxon>
    </lineage>
</organism>
<evidence type="ECO:0000256" key="3">
    <source>
        <dbReference type="ARBA" id="ARBA00022801"/>
    </source>
</evidence>
<keyword evidence="2" id="KW-0645">Protease</keyword>
<dbReference type="Pfam" id="PF00877">
    <property type="entry name" value="NLPC_P60"/>
    <property type="match status" value="1"/>
</dbReference>
<dbReference type="InterPro" id="IPR038765">
    <property type="entry name" value="Papain-like_cys_pep_sf"/>
</dbReference>
<sequence length="460" mass="50473">MKLIANGLDISKFYDSISWSGDKGQAARQLDFGVVVSGTDKNLPKISIPTGSSVQVINDDGTTIFDGLVFGRDKSIDSNFMRITCLDKLILANKSKGTFNFEQKTPQAIAQEALGSIGLSVGNAESGSPIDRKFDIETIYNIVFTAYKIENEKTGKPYMIRMRDGQVDIVEQGKIVAKYVLDGKSNLYNANYGENAENVVSKVKMFDTDGKEIGEVTNDTIVGIIEIYRQEKDEDAQARAKGMLKDIDRTASVRCKGDFDLITGNAVTIKEPFTGLNGKFYIVSDKHTFANNYHVVDLELAFENMMEDIDTSVQEEQSSDTVSVDNTISSSGGSLATKVLQIGETAKGARYKWGGVNPKTGIDCSGFVTWAYKQAGANTRGRITSHSMRSNPKAHGFVEIPFKDRRPGDVLWQQGHLAMQYDATRIIESGGVSKRIMGYSGVAISNQSGRSFKKAYRYVG</sequence>
<protein>
    <recommendedName>
        <fullName evidence="5">NlpC/P60 domain-containing protein</fullName>
    </recommendedName>
</protein>
<reference evidence="6 7" key="1">
    <citation type="submission" date="2024-06" db="EMBL/GenBank/DDBJ databases">
        <title>Genomic Encyclopedia of Type Strains, Phase IV (KMG-IV): sequencing the most valuable type-strain genomes for metagenomic binning, comparative biology and taxonomic classification.</title>
        <authorList>
            <person name="Goeker M."/>
        </authorList>
    </citation>
    <scope>NUCLEOTIDE SEQUENCE [LARGE SCALE GENOMIC DNA]</scope>
    <source>
        <strain evidence="6 7">DSM 21460</strain>
    </source>
</reference>
<evidence type="ECO:0000313" key="6">
    <source>
        <dbReference type="EMBL" id="MET3616725.1"/>
    </source>
</evidence>